<proteinExistence type="predicted"/>
<keyword evidence="3 6" id="KW-0812">Transmembrane</keyword>
<dbReference type="RefSeq" id="WP_165446698.1">
    <property type="nucleotide sequence ID" value="NZ_BIMR01000093.1"/>
</dbReference>
<dbReference type="GO" id="GO:0005886">
    <property type="term" value="C:plasma membrane"/>
    <property type="evidence" value="ECO:0007669"/>
    <property type="project" value="UniProtKB-SubCell"/>
</dbReference>
<dbReference type="PANTHER" id="PTHR30086:SF20">
    <property type="entry name" value="ARGININE EXPORTER PROTEIN ARGO-RELATED"/>
    <property type="match status" value="1"/>
</dbReference>
<evidence type="ECO:0000313" key="8">
    <source>
        <dbReference type="Proteomes" id="UP000289954"/>
    </source>
</evidence>
<sequence length="241" mass="24126">MENSPLVLGVLAGLAVAVPVGPIAVLLLREGVVHGTRVALGAGLGIATVDLLYAVVALVAGAQVARVVADHEVVVRWVTTIVLVVVGVVMLRGWWRERRAVRAGEESGPGDLVGTDAVDVDRTRVDDRTRVGVRTRVLAATPAAAYLRFVALTVVNPATALIFATVAVALAGGVGASTGGAGLVQGALFVVGAAAASAVWQSTLAVASGTLGRAVGERGRSWASALGAVVVLVLAGLVAVG</sequence>
<feature type="transmembrane region" description="Helical" evidence="6">
    <location>
        <begin position="40"/>
        <end position="62"/>
    </location>
</feature>
<feature type="transmembrane region" description="Helical" evidence="6">
    <location>
        <begin position="182"/>
        <end position="200"/>
    </location>
</feature>
<feature type="transmembrane region" description="Helical" evidence="6">
    <location>
        <begin position="6"/>
        <end position="28"/>
    </location>
</feature>
<keyword evidence="4 6" id="KW-1133">Transmembrane helix</keyword>
<name>A0A402DQH5_9CELL</name>
<accession>A0A402DQH5</accession>
<organism evidence="7 8">
    <name type="scientific">Cellulomonas biazotea</name>
    <dbReference type="NCBI Taxonomy" id="1709"/>
    <lineage>
        <taxon>Bacteria</taxon>
        <taxon>Bacillati</taxon>
        <taxon>Actinomycetota</taxon>
        <taxon>Actinomycetes</taxon>
        <taxon>Micrococcales</taxon>
        <taxon>Cellulomonadaceae</taxon>
        <taxon>Cellulomonas</taxon>
    </lineage>
</organism>
<dbReference type="PANTHER" id="PTHR30086">
    <property type="entry name" value="ARGININE EXPORTER PROTEIN ARGO"/>
    <property type="match status" value="1"/>
</dbReference>
<dbReference type="Proteomes" id="UP000289954">
    <property type="component" value="Unassembled WGS sequence"/>
</dbReference>
<dbReference type="EMBL" id="BIMR01000093">
    <property type="protein sequence ID" value="GCE76390.1"/>
    <property type="molecule type" value="Genomic_DNA"/>
</dbReference>
<dbReference type="AlphaFoldDB" id="A0A402DQH5"/>
<evidence type="ECO:0000313" key="7">
    <source>
        <dbReference type="EMBL" id="GCE76390.1"/>
    </source>
</evidence>
<dbReference type="InterPro" id="IPR001123">
    <property type="entry name" value="LeuE-type"/>
</dbReference>
<feature type="transmembrane region" description="Helical" evidence="6">
    <location>
        <begin position="221"/>
        <end position="240"/>
    </location>
</feature>
<evidence type="ECO:0008006" key="9">
    <source>
        <dbReference type="Google" id="ProtNLM"/>
    </source>
</evidence>
<keyword evidence="2" id="KW-1003">Cell membrane</keyword>
<keyword evidence="5 6" id="KW-0472">Membrane</keyword>
<gene>
    <name evidence="7" type="ORF">CBZ_14460</name>
</gene>
<comment type="subcellular location">
    <subcellularLocation>
        <location evidence="1">Cell membrane</location>
        <topology evidence="1">Multi-pass membrane protein</topology>
    </subcellularLocation>
</comment>
<dbReference type="Pfam" id="PF01810">
    <property type="entry name" value="LysE"/>
    <property type="match status" value="1"/>
</dbReference>
<feature type="transmembrane region" description="Helical" evidence="6">
    <location>
        <begin position="74"/>
        <end position="95"/>
    </location>
</feature>
<protein>
    <recommendedName>
        <fullName evidence="9">Lysine transporter LysE</fullName>
    </recommendedName>
</protein>
<evidence type="ECO:0000256" key="3">
    <source>
        <dbReference type="ARBA" id="ARBA00022692"/>
    </source>
</evidence>
<evidence type="ECO:0000256" key="5">
    <source>
        <dbReference type="ARBA" id="ARBA00023136"/>
    </source>
</evidence>
<feature type="transmembrane region" description="Helical" evidence="6">
    <location>
        <begin position="146"/>
        <end position="170"/>
    </location>
</feature>
<reference evidence="7 8" key="1">
    <citation type="submission" date="2019-01" db="EMBL/GenBank/DDBJ databases">
        <title>Draft genome sequence of Cellulomonas takizawaensis strain TKZ-21.</title>
        <authorList>
            <person name="Yamamura H."/>
            <person name="Hayashi T."/>
            <person name="Hamada M."/>
            <person name="Serisawa Y."/>
            <person name="Matsuyama K."/>
            <person name="Nakagawa Y."/>
            <person name="Otoguro M."/>
            <person name="Yanagida F."/>
            <person name="Hayakawa M."/>
        </authorList>
    </citation>
    <scope>NUCLEOTIDE SEQUENCE [LARGE SCALE GENOMIC DNA]</scope>
    <source>
        <strain evidence="7 8">NBRC12680</strain>
    </source>
</reference>
<evidence type="ECO:0000256" key="2">
    <source>
        <dbReference type="ARBA" id="ARBA00022475"/>
    </source>
</evidence>
<comment type="caution">
    <text evidence="7">The sequence shown here is derived from an EMBL/GenBank/DDBJ whole genome shotgun (WGS) entry which is preliminary data.</text>
</comment>
<keyword evidence="8" id="KW-1185">Reference proteome</keyword>
<evidence type="ECO:0000256" key="4">
    <source>
        <dbReference type="ARBA" id="ARBA00022989"/>
    </source>
</evidence>
<evidence type="ECO:0000256" key="1">
    <source>
        <dbReference type="ARBA" id="ARBA00004651"/>
    </source>
</evidence>
<dbReference type="GO" id="GO:0015171">
    <property type="term" value="F:amino acid transmembrane transporter activity"/>
    <property type="evidence" value="ECO:0007669"/>
    <property type="project" value="TreeGrafter"/>
</dbReference>
<evidence type="ECO:0000256" key="6">
    <source>
        <dbReference type="SAM" id="Phobius"/>
    </source>
</evidence>